<evidence type="ECO:0000313" key="16">
    <source>
        <dbReference type="Proteomes" id="UP000247476"/>
    </source>
</evidence>
<dbReference type="SUPFAM" id="SSF51735">
    <property type="entry name" value="NAD(P)-binding Rossmann-fold domains"/>
    <property type="match status" value="1"/>
</dbReference>
<dbReference type="Gene3D" id="3.40.50.720">
    <property type="entry name" value="NAD(P)-binding Rossmann-like Domain"/>
    <property type="match status" value="1"/>
</dbReference>
<evidence type="ECO:0000256" key="8">
    <source>
        <dbReference type="ARBA" id="ARBA00023002"/>
    </source>
</evidence>
<dbReference type="SUPFAM" id="SSF48179">
    <property type="entry name" value="6-phosphogluconate dehydrogenase C-terminal domain-like"/>
    <property type="match status" value="1"/>
</dbReference>
<dbReference type="GO" id="GO:0008677">
    <property type="term" value="F:2-dehydropantoate 2-reductase activity"/>
    <property type="evidence" value="ECO:0007669"/>
    <property type="project" value="UniProtKB-EC"/>
</dbReference>
<dbReference type="GO" id="GO:0050661">
    <property type="term" value="F:NADP binding"/>
    <property type="evidence" value="ECO:0007669"/>
    <property type="project" value="TreeGrafter"/>
</dbReference>
<keyword evidence="7 11" id="KW-0521">NADP</keyword>
<comment type="pathway">
    <text evidence="2 11">Cofactor biosynthesis; (R)-pantothenate biosynthesis; (R)-pantoate from 3-methyl-2-oxobutanoate: step 2/2.</text>
</comment>
<accession>A0A2V5K5N1</accession>
<dbReference type="NCBIfam" id="TIGR00745">
    <property type="entry name" value="apbA_panE"/>
    <property type="match status" value="1"/>
</dbReference>
<dbReference type="InterPro" id="IPR036291">
    <property type="entry name" value="NAD(P)-bd_dom_sf"/>
</dbReference>
<evidence type="ECO:0000313" key="15">
    <source>
        <dbReference type="EMBL" id="PYI54598.1"/>
    </source>
</evidence>
<protein>
    <recommendedName>
        <fullName evidence="5 11">2-dehydropantoate 2-reductase</fullName>
        <ecNumber evidence="4 11">1.1.1.169</ecNumber>
    </recommendedName>
    <alternativeName>
        <fullName evidence="9 11">Ketopantoate reductase</fullName>
    </alternativeName>
</protein>
<sequence length="335" mass="35675">MKAMNIVCVGAGSIGMLAAAKLAAAGADVALVARTERQAALLNGEGLALRQGDTETVCRVPAYSFERLAEDRLPERLEGADWIMLTVKQQHLSEPLLALLGAMAAGNGGGRLLCFQNGIGHAERLSRFVHPSRLFLAVTTEGAKKLSGREVAHTGAGSTWIGPAFGNDEPGTASPEIDNAQKKAVKTLNEAGFRTFPSNQMMEIVWNKLLINAVVNPLTALLRVRNGELLATERRIGLMRRLLDEGTAVAKACGIPVRDDVWEQIVDVCAKTADNASSMLQDVSSGRPTEIDWINGAIVERARRFGIPVPVHETVCDLVKASVPESGQTGGPLSP</sequence>
<feature type="domain" description="Ketopantoate reductase N-terminal" evidence="13">
    <location>
        <begin position="6"/>
        <end position="163"/>
    </location>
</feature>
<feature type="signal peptide" evidence="12">
    <location>
        <begin position="1"/>
        <end position="18"/>
    </location>
</feature>
<evidence type="ECO:0000256" key="3">
    <source>
        <dbReference type="ARBA" id="ARBA00007870"/>
    </source>
</evidence>
<name>A0A2V5K5N1_9BACL</name>
<dbReference type="Pfam" id="PF02558">
    <property type="entry name" value="ApbA"/>
    <property type="match status" value="1"/>
</dbReference>
<dbReference type="Pfam" id="PF08546">
    <property type="entry name" value="ApbA_C"/>
    <property type="match status" value="1"/>
</dbReference>
<evidence type="ECO:0000256" key="6">
    <source>
        <dbReference type="ARBA" id="ARBA00022655"/>
    </source>
</evidence>
<keyword evidence="8 11" id="KW-0560">Oxidoreductase</keyword>
<reference evidence="15 16" key="1">
    <citation type="submission" date="2018-05" db="EMBL/GenBank/DDBJ databases">
        <title>Paenibacillus flagellatus sp. nov., isolated from selenium mineral soil.</title>
        <authorList>
            <person name="Dai X."/>
        </authorList>
    </citation>
    <scope>NUCLEOTIDE SEQUENCE [LARGE SCALE GENOMIC DNA]</scope>
    <source>
        <strain evidence="15 16">DXL2</strain>
    </source>
</reference>
<dbReference type="EMBL" id="QJVJ01000005">
    <property type="protein sequence ID" value="PYI54598.1"/>
    <property type="molecule type" value="Genomic_DNA"/>
</dbReference>
<dbReference type="PANTHER" id="PTHR43765:SF2">
    <property type="entry name" value="2-DEHYDROPANTOATE 2-REDUCTASE"/>
    <property type="match status" value="1"/>
</dbReference>
<dbReference type="InterPro" id="IPR013752">
    <property type="entry name" value="KPA_reductase"/>
</dbReference>
<keyword evidence="16" id="KW-1185">Reference proteome</keyword>
<evidence type="ECO:0000256" key="12">
    <source>
        <dbReference type="SAM" id="SignalP"/>
    </source>
</evidence>
<evidence type="ECO:0000256" key="10">
    <source>
        <dbReference type="ARBA" id="ARBA00048793"/>
    </source>
</evidence>
<evidence type="ECO:0000256" key="7">
    <source>
        <dbReference type="ARBA" id="ARBA00022857"/>
    </source>
</evidence>
<evidence type="ECO:0000256" key="9">
    <source>
        <dbReference type="ARBA" id="ARBA00032024"/>
    </source>
</evidence>
<evidence type="ECO:0000256" key="4">
    <source>
        <dbReference type="ARBA" id="ARBA00013014"/>
    </source>
</evidence>
<keyword evidence="12" id="KW-0732">Signal</keyword>
<gene>
    <name evidence="15" type="ORF">DLM86_14160</name>
</gene>
<feature type="chain" id="PRO_5038742157" description="2-dehydropantoate 2-reductase" evidence="12">
    <location>
        <begin position="19"/>
        <end position="335"/>
    </location>
</feature>
<dbReference type="GO" id="GO:0005737">
    <property type="term" value="C:cytoplasm"/>
    <property type="evidence" value="ECO:0007669"/>
    <property type="project" value="TreeGrafter"/>
</dbReference>
<dbReference type="InterPro" id="IPR013328">
    <property type="entry name" value="6PGD_dom2"/>
</dbReference>
<dbReference type="AlphaFoldDB" id="A0A2V5K5N1"/>
<dbReference type="InterPro" id="IPR008927">
    <property type="entry name" value="6-PGluconate_DH-like_C_sf"/>
</dbReference>
<dbReference type="InterPro" id="IPR003710">
    <property type="entry name" value="ApbA"/>
</dbReference>
<dbReference type="PANTHER" id="PTHR43765">
    <property type="entry name" value="2-DEHYDROPANTOATE 2-REDUCTASE-RELATED"/>
    <property type="match status" value="1"/>
</dbReference>
<dbReference type="EC" id="1.1.1.169" evidence="4 11"/>
<evidence type="ECO:0000259" key="13">
    <source>
        <dbReference type="Pfam" id="PF02558"/>
    </source>
</evidence>
<dbReference type="FunFam" id="1.10.1040.10:FF:000017">
    <property type="entry name" value="2-dehydropantoate 2-reductase"/>
    <property type="match status" value="1"/>
</dbReference>
<dbReference type="Gene3D" id="1.10.1040.10">
    <property type="entry name" value="N-(1-d-carboxylethyl)-l-norvaline Dehydrogenase, domain 2"/>
    <property type="match status" value="1"/>
</dbReference>
<evidence type="ECO:0000256" key="5">
    <source>
        <dbReference type="ARBA" id="ARBA00019465"/>
    </source>
</evidence>
<dbReference type="Proteomes" id="UP000247476">
    <property type="component" value="Unassembled WGS sequence"/>
</dbReference>
<dbReference type="InterPro" id="IPR050838">
    <property type="entry name" value="Ketopantoate_reductase"/>
</dbReference>
<feature type="domain" description="Ketopantoate reductase C-terminal" evidence="14">
    <location>
        <begin position="201"/>
        <end position="321"/>
    </location>
</feature>
<evidence type="ECO:0000259" key="14">
    <source>
        <dbReference type="Pfam" id="PF08546"/>
    </source>
</evidence>
<keyword evidence="6 11" id="KW-0566">Pantothenate biosynthesis</keyword>
<dbReference type="UniPathway" id="UPA00028">
    <property type="reaction ID" value="UER00004"/>
</dbReference>
<evidence type="ECO:0000256" key="2">
    <source>
        <dbReference type="ARBA" id="ARBA00004994"/>
    </source>
</evidence>
<proteinExistence type="inferred from homology"/>
<evidence type="ECO:0000256" key="11">
    <source>
        <dbReference type="RuleBase" id="RU362068"/>
    </source>
</evidence>
<dbReference type="InterPro" id="IPR013332">
    <property type="entry name" value="KPR_N"/>
</dbReference>
<dbReference type="GO" id="GO:0015940">
    <property type="term" value="P:pantothenate biosynthetic process"/>
    <property type="evidence" value="ECO:0007669"/>
    <property type="project" value="UniProtKB-UniPathway"/>
</dbReference>
<comment type="similarity">
    <text evidence="3 11">Belongs to the ketopantoate reductase family.</text>
</comment>
<comment type="caution">
    <text evidence="15">The sequence shown here is derived from an EMBL/GenBank/DDBJ whole genome shotgun (WGS) entry which is preliminary data.</text>
</comment>
<dbReference type="RefSeq" id="WP_110840656.1">
    <property type="nucleotide sequence ID" value="NZ_QJVJ01000005.1"/>
</dbReference>
<organism evidence="15 16">
    <name type="scientific">Paenibacillus flagellatus</name>
    <dbReference type="NCBI Taxonomy" id="2211139"/>
    <lineage>
        <taxon>Bacteria</taxon>
        <taxon>Bacillati</taxon>
        <taxon>Bacillota</taxon>
        <taxon>Bacilli</taxon>
        <taxon>Bacillales</taxon>
        <taxon>Paenibacillaceae</taxon>
        <taxon>Paenibacillus</taxon>
    </lineage>
</organism>
<evidence type="ECO:0000256" key="1">
    <source>
        <dbReference type="ARBA" id="ARBA00002919"/>
    </source>
</evidence>
<comment type="function">
    <text evidence="1 11">Catalyzes the NADPH-dependent reduction of ketopantoate into pantoic acid.</text>
</comment>
<comment type="catalytic activity">
    <reaction evidence="10 11">
        <text>(R)-pantoate + NADP(+) = 2-dehydropantoate + NADPH + H(+)</text>
        <dbReference type="Rhea" id="RHEA:16233"/>
        <dbReference type="ChEBI" id="CHEBI:11561"/>
        <dbReference type="ChEBI" id="CHEBI:15378"/>
        <dbReference type="ChEBI" id="CHEBI:15980"/>
        <dbReference type="ChEBI" id="CHEBI:57783"/>
        <dbReference type="ChEBI" id="CHEBI:58349"/>
        <dbReference type="EC" id="1.1.1.169"/>
    </reaction>
</comment>